<dbReference type="PROSITE" id="PS00455">
    <property type="entry name" value="AMP_BINDING"/>
    <property type="match status" value="1"/>
</dbReference>
<feature type="domain" description="AMP-dependent synthetase/ligase" evidence="3">
    <location>
        <begin position="16"/>
        <end position="422"/>
    </location>
</feature>
<proteinExistence type="predicted"/>
<keyword evidence="1" id="KW-0547">Nucleotide-binding</keyword>
<evidence type="ECO:0000259" key="3">
    <source>
        <dbReference type="Pfam" id="PF00501"/>
    </source>
</evidence>
<dbReference type="InterPro" id="IPR020459">
    <property type="entry name" value="AMP-binding"/>
</dbReference>
<name>A0A150WG82_BDEBC</name>
<dbReference type="PRINTS" id="PR00154">
    <property type="entry name" value="AMPBINDING"/>
</dbReference>
<evidence type="ECO:0000313" key="4">
    <source>
        <dbReference type="EMBL" id="KYG62108.1"/>
    </source>
</evidence>
<sequence>MTKPTTLGHSILSMRNRNPAHVAVKFKVNDTWQSKSWAEYYRDIENVGAALLSLGIKEGDRVAIMANTRYEWSVMDLAIFGIKAITVPIYQNNTAEDVEYILNNCGAKVLVCESRGPLKTFESVKNNCPKVEKLIVFENTCPNPDAITWNRVHEMGEGHLKKHADSYRRLCETIKPEDTATILYTSGTTGRPKGVILTHLQAFSEVSEAFPYCGANEKDISLSFLPYAHILGRIEHWGHLYIGFTMAFAESLEKIRGNLTEIRPTILVSVPRIFEKIYAAIWAQVQTQPLKMKVFTWALDIGRKVGEHKLSGQILPLDLLVKYELARKLVLGKITDAFGGRLRFAISGGAPISKDIALFFHSAGILVLEGYGLTETTAAITVNTPFNYRFGSVGRPIGEVKLKIAEDGEILVKSDKVMKEYYNNPEATKEVFTDGWFHTGDIGEILPGGDLKITDRKKDLIKTAGGKYVAPQKLDGLLKLSPYVAHVHVHGDQKKYIVALLTLDRPSVENLAKEKNISYSDWNSLVASPFVQEIARKAVADANSQLASYEAIKKYAVLPNEFTIEGGELTPSLKVKRKVLDQKFKDKIEELYS</sequence>
<keyword evidence="4" id="KW-0436">Ligase</keyword>
<evidence type="ECO:0000313" key="5">
    <source>
        <dbReference type="Proteomes" id="UP000075391"/>
    </source>
</evidence>
<dbReference type="EMBL" id="LUKF01000016">
    <property type="protein sequence ID" value="KYG62108.1"/>
    <property type="molecule type" value="Genomic_DNA"/>
</dbReference>
<dbReference type="GO" id="GO:0005524">
    <property type="term" value="F:ATP binding"/>
    <property type="evidence" value="ECO:0007669"/>
    <property type="project" value="UniProtKB-KW"/>
</dbReference>
<dbReference type="PANTHER" id="PTHR43272">
    <property type="entry name" value="LONG-CHAIN-FATTY-ACID--COA LIGASE"/>
    <property type="match status" value="1"/>
</dbReference>
<dbReference type="CDD" id="cd05907">
    <property type="entry name" value="VL_LC_FACS_like"/>
    <property type="match status" value="1"/>
</dbReference>
<reference evidence="4 5" key="1">
    <citation type="submission" date="2016-03" db="EMBL/GenBank/DDBJ databases">
        <authorList>
            <person name="Ploux O."/>
        </authorList>
    </citation>
    <scope>NUCLEOTIDE SEQUENCE [LARGE SCALE GENOMIC DNA]</scope>
    <source>
        <strain evidence="4 5">BER2</strain>
    </source>
</reference>
<dbReference type="GO" id="GO:0016020">
    <property type="term" value="C:membrane"/>
    <property type="evidence" value="ECO:0007669"/>
    <property type="project" value="TreeGrafter"/>
</dbReference>
<dbReference type="GO" id="GO:0004467">
    <property type="term" value="F:long-chain fatty acid-CoA ligase activity"/>
    <property type="evidence" value="ECO:0007669"/>
    <property type="project" value="TreeGrafter"/>
</dbReference>
<dbReference type="InterPro" id="IPR000873">
    <property type="entry name" value="AMP-dep_synth/lig_dom"/>
</dbReference>
<dbReference type="Proteomes" id="UP000075391">
    <property type="component" value="Unassembled WGS sequence"/>
</dbReference>
<keyword evidence="2" id="KW-0067">ATP-binding</keyword>
<evidence type="ECO:0000256" key="1">
    <source>
        <dbReference type="ARBA" id="ARBA00022741"/>
    </source>
</evidence>
<dbReference type="Gene3D" id="3.40.50.12780">
    <property type="entry name" value="N-terminal domain of ligase-like"/>
    <property type="match status" value="1"/>
</dbReference>
<dbReference type="Pfam" id="PF23562">
    <property type="entry name" value="AMP-binding_C_3"/>
    <property type="match status" value="1"/>
</dbReference>
<evidence type="ECO:0000256" key="2">
    <source>
        <dbReference type="ARBA" id="ARBA00022840"/>
    </source>
</evidence>
<dbReference type="PANTHER" id="PTHR43272:SF33">
    <property type="entry name" value="AMP-BINDING DOMAIN-CONTAINING PROTEIN-RELATED"/>
    <property type="match status" value="1"/>
</dbReference>
<dbReference type="InterPro" id="IPR020845">
    <property type="entry name" value="AMP-binding_CS"/>
</dbReference>
<gene>
    <name evidence="4" type="ORF">AZI85_07880</name>
</gene>
<dbReference type="OrthoDB" id="5287404at2"/>
<dbReference type="InterPro" id="IPR042099">
    <property type="entry name" value="ANL_N_sf"/>
</dbReference>
<dbReference type="Pfam" id="PF00501">
    <property type="entry name" value="AMP-binding"/>
    <property type="match status" value="1"/>
</dbReference>
<dbReference type="RefSeq" id="WP_063244219.1">
    <property type="nucleotide sequence ID" value="NZ_CP168967.1"/>
</dbReference>
<protein>
    <submittedName>
        <fullName evidence="4">Long-chain fatty acid--CoA ligase</fullName>
    </submittedName>
</protein>
<comment type="caution">
    <text evidence="4">The sequence shown here is derived from an EMBL/GenBank/DDBJ whole genome shotgun (WGS) entry which is preliminary data.</text>
</comment>
<dbReference type="AlphaFoldDB" id="A0A150WG82"/>
<accession>A0A150WG82</accession>
<dbReference type="SUPFAM" id="SSF56801">
    <property type="entry name" value="Acetyl-CoA synthetase-like"/>
    <property type="match status" value="1"/>
</dbReference>
<organism evidence="4 5">
    <name type="scientific">Bdellovibrio bacteriovorus</name>
    <dbReference type="NCBI Taxonomy" id="959"/>
    <lineage>
        <taxon>Bacteria</taxon>
        <taxon>Pseudomonadati</taxon>
        <taxon>Bdellovibrionota</taxon>
        <taxon>Bdellovibrionia</taxon>
        <taxon>Bdellovibrionales</taxon>
        <taxon>Pseudobdellovibrionaceae</taxon>
        <taxon>Bdellovibrio</taxon>
    </lineage>
</organism>